<dbReference type="GO" id="GO:0005524">
    <property type="term" value="F:ATP binding"/>
    <property type="evidence" value="ECO:0007669"/>
    <property type="project" value="UniProtKB-KW"/>
</dbReference>
<dbReference type="PANTHER" id="PTHR33078">
    <property type="entry name" value="PROTEIN YCF2-RELATED"/>
    <property type="match status" value="1"/>
</dbReference>
<comment type="subcellular location">
    <subcellularLocation>
        <location evidence="2">Plastid</location>
    </subcellularLocation>
</comment>
<dbReference type="AlphaFoldDB" id="A0A7C8YZP7"/>
<keyword evidence="5" id="KW-0547">Nucleotide-binding</keyword>
<dbReference type="EMBL" id="GISG01074476">
    <property type="protein sequence ID" value="MBA4630639.1"/>
    <property type="molecule type" value="Transcribed_RNA"/>
</dbReference>
<evidence type="ECO:0000256" key="1">
    <source>
        <dbReference type="ARBA" id="ARBA00002329"/>
    </source>
</evidence>
<protein>
    <submittedName>
        <fullName evidence="7">Uncharacterized protein</fullName>
    </submittedName>
</protein>
<reference evidence="7" key="2">
    <citation type="submission" date="2020-07" db="EMBL/GenBank/DDBJ databases">
        <authorList>
            <person name="Vera ALvarez R."/>
            <person name="Arias-Moreno D.M."/>
            <person name="Jimenez-Jacinto V."/>
            <person name="Jimenez-Bremont J.F."/>
            <person name="Swaminathan K."/>
            <person name="Moose S.P."/>
            <person name="Guerrero-Gonzalez M.L."/>
            <person name="Marino-Ramirez L."/>
            <person name="Landsman D."/>
            <person name="Rodriguez-Kessler M."/>
            <person name="Delgado-Sanchez P."/>
        </authorList>
    </citation>
    <scope>NUCLEOTIDE SEQUENCE</scope>
    <source>
        <tissue evidence="7">Cladode</tissue>
    </source>
</reference>
<name>A0A7C8YZP7_OPUST</name>
<organism evidence="7">
    <name type="scientific">Opuntia streptacantha</name>
    <name type="common">Prickly pear cactus</name>
    <name type="synonym">Opuntia cardona</name>
    <dbReference type="NCBI Taxonomy" id="393608"/>
    <lineage>
        <taxon>Eukaryota</taxon>
        <taxon>Viridiplantae</taxon>
        <taxon>Streptophyta</taxon>
        <taxon>Embryophyta</taxon>
        <taxon>Tracheophyta</taxon>
        <taxon>Spermatophyta</taxon>
        <taxon>Magnoliopsida</taxon>
        <taxon>eudicotyledons</taxon>
        <taxon>Gunneridae</taxon>
        <taxon>Pentapetalae</taxon>
        <taxon>Caryophyllales</taxon>
        <taxon>Cactineae</taxon>
        <taxon>Cactaceae</taxon>
        <taxon>Opuntioideae</taxon>
        <taxon>Opuntia</taxon>
    </lineage>
</organism>
<keyword evidence="4" id="KW-0934">Plastid</keyword>
<sequence>MLPTSVDERLSFWRMQTFVYWLMENHSGVCCTQTGQGGLNLRVRSMFYLRAPNELNTCIKMRRFLVPQQSLFISYTRDFHMERKYFLTNRCMSRTMVCNVPDLVALNN</sequence>
<evidence type="ECO:0000256" key="4">
    <source>
        <dbReference type="ARBA" id="ARBA00022640"/>
    </source>
</evidence>
<dbReference type="PANTHER" id="PTHR33078:SF100">
    <property type="entry name" value="PROTEIN YCF2"/>
    <property type="match status" value="1"/>
</dbReference>
<evidence type="ECO:0000256" key="2">
    <source>
        <dbReference type="ARBA" id="ARBA00004474"/>
    </source>
</evidence>
<keyword evidence="6" id="KW-0067">ATP-binding</keyword>
<evidence type="ECO:0000256" key="3">
    <source>
        <dbReference type="ARBA" id="ARBA00009361"/>
    </source>
</evidence>
<evidence type="ECO:0000256" key="5">
    <source>
        <dbReference type="ARBA" id="ARBA00022741"/>
    </source>
</evidence>
<evidence type="ECO:0000256" key="6">
    <source>
        <dbReference type="ARBA" id="ARBA00022840"/>
    </source>
</evidence>
<evidence type="ECO:0000313" key="7">
    <source>
        <dbReference type="EMBL" id="MBA4630639.1"/>
    </source>
</evidence>
<accession>A0A7C8YZP7</accession>
<reference evidence="7" key="1">
    <citation type="journal article" date="2013" name="J. Plant Res.">
        <title>Effect of fungi and light on seed germination of three Opuntia species from semiarid lands of central Mexico.</title>
        <authorList>
            <person name="Delgado-Sanchez P."/>
            <person name="Jimenez-Bremont J.F."/>
            <person name="Guerrero-Gonzalez Mde L."/>
            <person name="Flores J."/>
        </authorList>
    </citation>
    <scope>NUCLEOTIDE SEQUENCE</scope>
    <source>
        <tissue evidence="7">Cladode</tissue>
    </source>
</reference>
<comment type="function">
    <text evidence="1">Probable ATPase of unknown function. Its presence in a non-photosynthetic plant (Epifagus virginiana) and experiments in tobacco indicate that it has an essential function which is probably not related to photosynthesis.</text>
</comment>
<comment type="similarity">
    <text evidence="3">Belongs to the Ycf2 family.</text>
</comment>
<dbReference type="GO" id="GO:0009536">
    <property type="term" value="C:plastid"/>
    <property type="evidence" value="ECO:0007669"/>
    <property type="project" value="UniProtKB-SubCell"/>
</dbReference>
<proteinExistence type="inferred from homology"/>